<keyword evidence="1" id="KW-0812">Transmembrane</keyword>
<gene>
    <name evidence="2" type="ORF">H1D41_02775</name>
</gene>
<name>A0A8J7J3I3_9RHOB</name>
<keyword evidence="1" id="KW-0472">Membrane</keyword>
<keyword evidence="1" id="KW-1133">Transmembrane helix</keyword>
<dbReference type="Pfam" id="PF10658">
    <property type="entry name" value="DUF2484"/>
    <property type="match status" value="1"/>
</dbReference>
<protein>
    <submittedName>
        <fullName evidence="2">DUF2484 family protein</fullName>
    </submittedName>
</protein>
<evidence type="ECO:0000256" key="1">
    <source>
        <dbReference type="SAM" id="Phobius"/>
    </source>
</evidence>
<evidence type="ECO:0000313" key="3">
    <source>
        <dbReference type="Proteomes" id="UP000640583"/>
    </source>
</evidence>
<dbReference type="Proteomes" id="UP000640583">
    <property type="component" value="Unassembled WGS sequence"/>
</dbReference>
<accession>A0A8J7J3I3</accession>
<dbReference type="AlphaFoldDB" id="A0A8J7J3I3"/>
<reference evidence="2" key="1">
    <citation type="submission" date="2020-10" db="EMBL/GenBank/DDBJ databases">
        <title>Paenihalocynthiibacter styelae gen. nov., sp. nov., isolated from stalked sea squirt Styela clava.</title>
        <authorList>
            <person name="Kim Y.-O."/>
            <person name="Yoon J.-H."/>
        </authorList>
    </citation>
    <scope>NUCLEOTIDE SEQUENCE</scope>
    <source>
        <strain evidence="2">MYP1-1</strain>
    </source>
</reference>
<comment type="caution">
    <text evidence="2">The sequence shown here is derived from an EMBL/GenBank/DDBJ whole genome shotgun (WGS) entry which is preliminary data.</text>
</comment>
<dbReference type="RefSeq" id="WP_228847477.1">
    <property type="nucleotide sequence ID" value="NZ_JADCKQ010000002.1"/>
</dbReference>
<organism evidence="2 3">
    <name type="scientific">Halocynthiibacter styelae</name>
    <dbReference type="NCBI Taxonomy" id="2761955"/>
    <lineage>
        <taxon>Bacteria</taxon>
        <taxon>Pseudomonadati</taxon>
        <taxon>Pseudomonadota</taxon>
        <taxon>Alphaproteobacteria</taxon>
        <taxon>Rhodobacterales</taxon>
        <taxon>Paracoccaceae</taxon>
        <taxon>Halocynthiibacter</taxon>
    </lineage>
</organism>
<proteinExistence type="predicted"/>
<sequence>MSLSLMLACFWAIAATITALLPMRLQFPPGLTLLVLAPFLIGFIGYEHGALLALVGCAGFVSMFRRPLIFYFRKWTGRDVQRSLGPEDRA</sequence>
<evidence type="ECO:0000313" key="2">
    <source>
        <dbReference type="EMBL" id="MBI1492555.1"/>
    </source>
</evidence>
<dbReference type="InterPro" id="IPR018919">
    <property type="entry name" value="DUF2484"/>
</dbReference>
<dbReference type="EMBL" id="JADCKQ010000002">
    <property type="protein sequence ID" value="MBI1492555.1"/>
    <property type="molecule type" value="Genomic_DNA"/>
</dbReference>
<feature type="transmembrane region" description="Helical" evidence="1">
    <location>
        <begin position="35"/>
        <end position="64"/>
    </location>
</feature>
<keyword evidence="3" id="KW-1185">Reference proteome</keyword>